<proteinExistence type="predicted"/>
<dbReference type="InterPro" id="IPR035681">
    <property type="entry name" value="ComA-like_MBL"/>
</dbReference>
<dbReference type="GO" id="GO:0005886">
    <property type="term" value="C:plasma membrane"/>
    <property type="evidence" value="ECO:0007669"/>
    <property type="project" value="UniProtKB-SubCell"/>
</dbReference>
<keyword evidence="4 7" id="KW-1133">Transmembrane helix</keyword>
<keyword evidence="3 7" id="KW-0812">Transmembrane</keyword>
<dbReference type="CDD" id="cd07731">
    <property type="entry name" value="ComA-like_MBL-fold"/>
    <property type="match status" value="1"/>
</dbReference>
<evidence type="ECO:0000256" key="2">
    <source>
        <dbReference type="ARBA" id="ARBA00022475"/>
    </source>
</evidence>
<keyword evidence="5 7" id="KW-0472">Membrane</keyword>
<dbReference type="Gene3D" id="3.60.15.10">
    <property type="entry name" value="Ribonuclease Z/Hydroxyacylglutathione hydrolase-like"/>
    <property type="match status" value="1"/>
</dbReference>
<dbReference type="Proteomes" id="UP000295382">
    <property type="component" value="Unassembled WGS sequence"/>
</dbReference>
<feature type="transmembrane region" description="Helical" evidence="7">
    <location>
        <begin position="313"/>
        <end position="336"/>
    </location>
</feature>
<feature type="transmembrane region" description="Helical" evidence="7">
    <location>
        <begin position="494"/>
        <end position="511"/>
    </location>
</feature>
<dbReference type="Pfam" id="PF13567">
    <property type="entry name" value="DUF4131"/>
    <property type="match status" value="1"/>
</dbReference>
<evidence type="ECO:0000256" key="5">
    <source>
        <dbReference type="ARBA" id="ARBA00023136"/>
    </source>
</evidence>
<feature type="domain" description="Metallo-beta-lactamase" evidence="8">
    <location>
        <begin position="635"/>
        <end position="830"/>
    </location>
</feature>
<comment type="subcellular location">
    <subcellularLocation>
        <location evidence="1">Cell membrane</location>
        <topology evidence="1">Multi-pass membrane protein</topology>
    </subcellularLocation>
</comment>
<dbReference type="InterPro" id="IPR004797">
    <property type="entry name" value="Competence_ComEC/Rec2"/>
</dbReference>
<dbReference type="Pfam" id="PF00753">
    <property type="entry name" value="Lactamase_B"/>
    <property type="match status" value="1"/>
</dbReference>
<dbReference type="PANTHER" id="PTHR30619:SF1">
    <property type="entry name" value="RECOMBINATION PROTEIN 2"/>
    <property type="match status" value="1"/>
</dbReference>
<gene>
    <name evidence="9" type="ORF">EDC30_108170</name>
</gene>
<evidence type="ECO:0000256" key="1">
    <source>
        <dbReference type="ARBA" id="ARBA00004651"/>
    </source>
</evidence>
<evidence type="ECO:0000256" key="7">
    <source>
        <dbReference type="SAM" id="Phobius"/>
    </source>
</evidence>
<dbReference type="GO" id="GO:0030420">
    <property type="term" value="P:establishment of competence for transformation"/>
    <property type="evidence" value="ECO:0007669"/>
    <property type="project" value="InterPro"/>
</dbReference>
<dbReference type="PANTHER" id="PTHR30619">
    <property type="entry name" value="DNA INTERNALIZATION/COMPETENCE PROTEIN COMEC/REC2"/>
    <property type="match status" value="1"/>
</dbReference>
<sequence length="885" mass="96604">MRRAILGFVVGAAWLQMQPILPGIWGMLMLASAVLLLAFGIYRFCQPADQAAQPEAECTRLAATAPYLRTAGLATCGILTGFIWAALVAHYHLREELPEEWEGQDVTVIGTVDSLPNRFDRGVRFNFAVERVLTGEDASGDAASGESNSAGMQSTNDDSASAPTSEVNARAPVLPSRLALSWYSGFRSVESQAVPELLPGERWQLTVRLRRPHGNANPYGFDYEVWLLEQGLRATGYVRQDRRSSSANRKLDEFVPGLSHAVERSRYWLRERIVSALPDMEYAGVIVALVVGDQRAIAQSDWQVFNRTGVGHLISISGLHITMVAGLFAALFGFLWRRSFFTRAQLPLLLPAQKAAALAGVAMALVYVLLAGFGVPAQRTLYMLTVVAAALWFDRLTSISHVLCLALAVVILFDPWAVLWPGFWLSFGAVAVILYTGVGRGKPAPPGAAAELAAQTAARQGAANNGLPVPATPAWKLRLHALHSSLRDASRTQYAVTIGLVPLTMLLFGQVSLVSPIANAIAIPLVSFVVTPLALVGSVLPAPLSVPVLDFAHECIVWLARVLAWMSSWPSAVWNAPVPEWLVFGAALTGMLWMLAPRGWPLRWLGLAGWLPLLLNAPAAPRDGEMWITAFDVGQGTALLVETPSRRLLYDTGPVYSPESDGGSRVILPYLKARGIDHLDGVVISHSDADHAGGALSLLEAVKVGWVSSSLPEEHQIKRAAAEHRRCEAGQAWEWDGMRFEMLHPSPESYDNPHLKPNSRSCTLKISHGAGAVLLPGDIERNDEARLLEEQGEHLRAAVLLAPHHGSGTSSTPGFLAAVNPQLALFQVGYRNRYKHPKREVYERYGDLGVRRLRSDESGAVTLRFNSSLEAIEYRHEHARYWYGR</sequence>
<dbReference type="SMART" id="SM00849">
    <property type="entry name" value="Lactamase_B"/>
    <property type="match status" value="1"/>
</dbReference>
<feature type="compositionally biased region" description="Polar residues" evidence="6">
    <location>
        <begin position="145"/>
        <end position="167"/>
    </location>
</feature>
<feature type="transmembrane region" description="Helical" evidence="7">
    <location>
        <begin position="356"/>
        <end position="375"/>
    </location>
</feature>
<evidence type="ECO:0000256" key="3">
    <source>
        <dbReference type="ARBA" id="ARBA00022692"/>
    </source>
</evidence>
<reference evidence="9 10" key="1">
    <citation type="submission" date="2019-03" db="EMBL/GenBank/DDBJ databases">
        <title>Genomic Encyclopedia of Type Strains, Phase IV (KMG-IV): sequencing the most valuable type-strain genomes for metagenomic binning, comparative biology and taxonomic classification.</title>
        <authorList>
            <person name="Goeker M."/>
        </authorList>
    </citation>
    <scope>NUCLEOTIDE SEQUENCE [LARGE SCALE GENOMIC DNA]</scope>
    <source>
        <strain evidence="9 10">DSM 7445</strain>
    </source>
</reference>
<feature type="region of interest" description="Disordered" evidence="6">
    <location>
        <begin position="138"/>
        <end position="168"/>
    </location>
</feature>
<dbReference type="InterPro" id="IPR004477">
    <property type="entry name" value="ComEC_N"/>
</dbReference>
<dbReference type="InterPro" id="IPR052159">
    <property type="entry name" value="Competence_DNA_uptake"/>
</dbReference>
<dbReference type="InterPro" id="IPR001279">
    <property type="entry name" value="Metallo-B-lactamas"/>
</dbReference>
<feature type="transmembrane region" description="Helical" evidence="7">
    <location>
        <begin position="517"/>
        <end position="536"/>
    </location>
</feature>
<evidence type="ECO:0000256" key="6">
    <source>
        <dbReference type="SAM" id="MobiDB-lite"/>
    </source>
</evidence>
<evidence type="ECO:0000256" key="4">
    <source>
        <dbReference type="ARBA" id="ARBA00022989"/>
    </source>
</evidence>
<organism evidence="9 10">
    <name type="scientific">Paucimonas lemoignei</name>
    <name type="common">Pseudomonas lemoignei</name>
    <dbReference type="NCBI Taxonomy" id="29443"/>
    <lineage>
        <taxon>Bacteria</taxon>
        <taxon>Pseudomonadati</taxon>
        <taxon>Pseudomonadota</taxon>
        <taxon>Betaproteobacteria</taxon>
        <taxon>Burkholderiales</taxon>
        <taxon>Burkholderiaceae</taxon>
        <taxon>Paucimonas</taxon>
    </lineage>
</organism>
<feature type="transmembrane region" description="Helical" evidence="7">
    <location>
        <begin position="382"/>
        <end position="413"/>
    </location>
</feature>
<keyword evidence="2" id="KW-1003">Cell membrane</keyword>
<keyword evidence="10" id="KW-1185">Reference proteome</keyword>
<evidence type="ECO:0000313" key="10">
    <source>
        <dbReference type="Proteomes" id="UP000295382"/>
    </source>
</evidence>
<dbReference type="RefSeq" id="WP_132259363.1">
    <property type="nucleotide sequence ID" value="NZ_SLZQ01000008.1"/>
</dbReference>
<feature type="transmembrane region" description="Helical" evidence="7">
    <location>
        <begin position="25"/>
        <end position="45"/>
    </location>
</feature>
<dbReference type="Pfam" id="PF03772">
    <property type="entry name" value="Competence"/>
    <property type="match status" value="1"/>
</dbReference>
<dbReference type="NCBIfam" id="TIGR00361">
    <property type="entry name" value="ComEC_Rec2"/>
    <property type="match status" value="1"/>
</dbReference>
<dbReference type="AlphaFoldDB" id="A0A4R3HSH2"/>
<dbReference type="SUPFAM" id="SSF56281">
    <property type="entry name" value="Metallo-hydrolase/oxidoreductase"/>
    <property type="match status" value="1"/>
</dbReference>
<dbReference type="NCBIfam" id="TIGR00360">
    <property type="entry name" value="ComEC_N-term"/>
    <property type="match status" value="1"/>
</dbReference>
<comment type="caution">
    <text evidence="9">The sequence shown here is derived from an EMBL/GenBank/DDBJ whole genome shotgun (WGS) entry which is preliminary data.</text>
</comment>
<accession>A0A4R3HSH2</accession>
<dbReference type="EMBL" id="SLZQ01000008">
    <property type="protein sequence ID" value="TCS36106.1"/>
    <property type="molecule type" value="Genomic_DNA"/>
</dbReference>
<dbReference type="InterPro" id="IPR025405">
    <property type="entry name" value="DUF4131"/>
</dbReference>
<dbReference type="OrthoDB" id="9761531at2"/>
<dbReference type="InterPro" id="IPR036866">
    <property type="entry name" value="RibonucZ/Hydroxyglut_hydro"/>
</dbReference>
<evidence type="ECO:0000259" key="8">
    <source>
        <dbReference type="SMART" id="SM00849"/>
    </source>
</evidence>
<name>A0A4R3HSH2_PAULE</name>
<protein>
    <submittedName>
        <fullName evidence="9">Competence protein ComEC</fullName>
    </submittedName>
</protein>
<evidence type="ECO:0000313" key="9">
    <source>
        <dbReference type="EMBL" id="TCS36106.1"/>
    </source>
</evidence>